<dbReference type="EMBL" id="KN823275">
    <property type="protein sequence ID" value="KIO18589.1"/>
    <property type="molecule type" value="Genomic_DNA"/>
</dbReference>
<dbReference type="GO" id="GO:0061640">
    <property type="term" value="P:cytoskeleton-dependent cytokinesis"/>
    <property type="evidence" value="ECO:0007669"/>
    <property type="project" value="InterPro"/>
</dbReference>
<evidence type="ECO:0000256" key="2">
    <source>
        <dbReference type="SAM" id="MobiDB-lite"/>
    </source>
</evidence>
<accession>A0A0C3Q5Y2</accession>
<dbReference type="Proteomes" id="UP000054248">
    <property type="component" value="Unassembled WGS sequence"/>
</dbReference>
<feature type="coiled-coil region" evidence="1">
    <location>
        <begin position="225"/>
        <end position="252"/>
    </location>
</feature>
<dbReference type="GO" id="GO:0005869">
    <property type="term" value="C:dynactin complex"/>
    <property type="evidence" value="ECO:0007669"/>
    <property type="project" value="InterPro"/>
</dbReference>
<name>A0A0C3Q5Y2_9AGAM</name>
<keyword evidence="1" id="KW-0175">Coiled coil</keyword>
<keyword evidence="4" id="KW-1185">Reference proteome</keyword>
<evidence type="ECO:0000256" key="1">
    <source>
        <dbReference type="SAM" id="Coils"/>
    </source>
</evidence>
<gene>
    <name evidence="3" type="ORF">M407DRAFT_246438</name>
</gene>
<sequence length="256" mass="28306">MNSGLGSAFLGDRAHHMSIRGHPSFHAAHVTSPPTSPPPRPATIDPITSLNLRIKWIEALVLGLKGAPESKSVEASSSRDLFHRAEEIQAKLNDALETNESCRKFIKNYNQYAHLLSPTAAISPVGSSEIPTYDTMPDQEFETLLAELEPDIRAADRDLREIDALDSKGVSAAGKLPEHEALKARLQALEVASQQDLDMYERIEARISSTLQSYASHVTIMSELFVSWNDLLAEAEDRVEQLEKAKEESGLVFFEE</sequence>
<reference evidence="3 4" key="1">
    <citation type="submission" date="2014-04" db="EMBL/GenBank/DDBJ databases">
        <authorList>
            <consortium name="DOE Joint Genome Institute"/>
            <person name="Kuo A."/>
            <person name="Girlanda M."/>
            <person name="Perotto S."/>
            <person name="Kohler A."/>
            <person name="Nagy L.G."/>
            <person name="Floudas D."/>
            <person name="Copeland A."/>
            <person name="Barry K.W."/>
            <person name="Cichocki N."/>
            <person name="Veneault-Fourrey C."/>
            <person name="LaButti K."/>
            <person name="Lindquist E.A."/>
            <person name="Lipzen A."/>
            <person name="Lundell T."/>
            <person name="Morin E."/>
            <person name="Murat C."/>
            <person name="Sun H."/>
            <person name="Tunlid A."/>
            <person name="Henrissat B."/>
            <person name="Grigoriev I.V."/>
            <person name="Hibbett D.S."/>
            <person name="Martin F."/>
            <person name="Nordberg H.P."/>
            <person name="Cantor M.N."/>
            <person name="Hua S.X."/>
        </authorList>
    </citation>
    <scope>NUCLEOTIDE SEQUENCE [LARGE SCALE GENOMIC DNA]</scope>
    <source>
        <strain evidence="3 4">MUT 4182</strain>
    </source>
</reference>
<organism evidence="3 4">
    <name type="scientific">Tulasnella calospora MUT 4182</name>
    <dbReference type="NCBI Taxonomy" id="1051891"/>
    <lineage>
        <taxon>Eukaryota</taxon>
        <taxon>Fungi</taxon>
        <taxon>Dikarya</taxon>
        <taxon>Basidiomycota</taxon>
        <taxon>Agaricomycotina</taxon>
        <taxon>Agaricomycetes</taxon>
        <taxon>Cantharellales</taxon>
        <taxon>Tulasnellaceae</taxon>
        <taxon>Tulasnella</taxon>
    </lineage>
</organism>
<dbReference type="AlphaFoldDB" id="A0A0C3Q5Y2"/>
<proteinExistence type="predicted"/>
<dbReference type="HOGENOM" id="CLU_052861_1_0_1"/>
<dbReference type="OrthoDB" id="16729at2759"/>
<dbReference type="InterPro" id="IPR009991">
    <property type="entry name" value="DCTN3"/>
</dbReference>
<evidence type="ECO:0000313" key="4">
    <source>
        <dbReference type="Proteomes" id="UP000054248"/>
    </source>
</evidence>
<protein>
    <submittedName>
        <fullName evidence="3">Uncharacterized protein</fullName>
    </submittedName>
</protein>
<evidence type="ECO:0000313" key="3">
    <source>
        <dbReference type="EMBL" id="KIO18589.1"/>
    </source>
</evidence>
<feature type="region of interest" description="Disordered" evidence="2">
    <location>
        <begin position="25"/>
        <end position="44"/>
    </location>
</feature>
<dbReference type="Pfam" id="PF07426">
    <property type="entry name" value="Dynactin_p22"/>
    <property type="match status" value="1"/>
</dbReference>
<reference evidence="4" key="2">
    <citation type="submission" date="2015-01" db="EMBL/GenBank/DDBJ databases">
        <title>Evolutionary Origins and Diversification of the Mycorrhizal Mutualists.</title>
        <authorList>
            <consortium name="DOE Joint Genome Institute"/>
            <consortium name="Mycorrhizal Genomics Consortium"/>
            <person name="Kohler A."/>
            <person name="Kuo A."/>
            <person name="Nagy L.G."/>
            <person name="Floudas D."/>
            <person name="Copeland A."/>
            <person name="Barry K.W."/>
            <person name="Cichocki N."/>
            <person name="Veneault-Fourrey C."/>
            <person name="LaButti K."/>
            <person name="Lindquist E.A."/>
            <person name="Lipzen A."/>
            <person name="Lundell T."/>
            <person name="Morin E."/>
            <person name="Murat C."/>
            <person name="Riley R."/>
            <person name="Ohm R."/>
            <person name="Sun H."/>
            <person name="Tunlid A."/>
            <person name="Henrissat B."/>
            <person name="Grigoriev I.V."/>
            <person name="Hibbett D.S."/>
            <person name="Martin F."/>
        </authorList>
    </citation>
    <scope>NUCLEOTIDE SEQUENCE [LARGE SCALE GENOMIC DNA]</scope>
    <source>
        <strain evidence="4">MUT 4182</strain>
    </source>
</reference>
<dbReference type="STRING" id="1051891.A0A0C3Q5Y2"/>